<keyword evidence="1 3" id="KW-0853">WD repeat</keyword>
<dbReference type="Proteomes" id="UP000322887">
    <property type="component" value="Chromosome"/>
</dbReference>
<dbReference type="InterPro" id="IPR036322">
    <property type="entry name" value="WD40_repeat_dom_sf"/>
</dbReference>
<proteinExistence type="predicted"/>
<gene>
    <name evidence="4" type="ORF">GmarT_25590</name>
</gene>
<accession>A0ABX5YM61</accession>
<evidence type="ECO:0000313" key="4">
    <source>
        <dbReference type="EMBL" id="QEG16693.1"/>
    </source>
</evidence>
<sequence>MLRILISGAMWLTLGFSHLSAEDRSDVREKFRSHAQSLVIPEDPNGNTSVISDLEFSSDSKMLAVTYGRFRGLLQKPDPGQAIVWDVASGKRLATFNSFKDGGSSVDFSKDGKLLATGSYDGSVQFWRVKDWSRQVRIELDSESVTTLDFSPDSTSIAVGTIVGEEDALKPNLHLYKVATGREMKSLRCPADDVVGVQFSLDGKSLVCAGMRGVVQVWNVQTDTSRTILQPDDLMLFSMAVSHDGQLIAAGGSLFQYKHKKWQIQIWDTESGKLKQDKTETGGMLSSIRFTPDDRWLVIASRHCKVKLWNLSTSQNIEVSQPGIEIAVSPDGKLLALAAENKVAILDFEKLINEK</sequence>
<evidence type="ECO:0000256" key="3">
    <source>
        <dbReference type="PROSITE-ProRule" id="PRU00221"/>
    </source>
</evidence>
<feature type="repeat" description="WD" evidence="3">
    <location>
        <begin position="96"/>
        <end position="130"/>
    </location>
</feature>
<dbReference type="Pfam" id="PF00400">
    <property type="entry name" value="WD40"/>
    <property type="match status" value="3"/>
</dbReference>
<dbReference type="SMART" id="SM00320">
    <property type="entry name" value="WD40"/>
    <property type="match status" value="5"/>
</dbReference>
<reference evidence="4 5" key="1">
    <citation type="submission" date="2019-08" db="EMBL/GenBank/DDBJ databases">
        <title>Deep-cultivation of Planctomycetes and their phenomic and genomic characterization uncovers novel biology.</title>
        <authorList>
            <person name="Wiegand S."/>
            <person name="Jogler M."/>
            <person name="Boedeker C."/>
            <person name="Pinto D."/>
            <person name="Vollmers J."/>
            <person name="Rivas-Marin E."/>
            <person name="Kohn T."/>
            <person name="Peeters S.H."/>
            <person name="Heuer A."/>
            <person name="Rast P."/>
            <person name="Oberbeckmann S."/>
            <person name="Bunk B."/>
            <person name="Jeske O."/>
            <person name="Meyerdierks A."/>
            <person name="Storesund J.E."/>
            <person name="Kallscheuer N."/>
            <person name="Luecker S."/>
            <person name="Lage O.M."/>
            <person name="Pohl T."/>
            <person name="Merkel B.J."/>
            <person name="Hornburger P."/>
            <person name="Mueller R.-W."/>
            <person name="Bruemmer F."/>
            <person name="Labrenz M."/>
            <person name="Spormann A.M."/>
            <person name="Op den Camp H."/>
            <person name="Overmann J."/>
            <person name="Amann R."/>
            <person name="Jetten M.S.M."/>
            <person name="Mascher T."/>
            <person name="Medema M.H."/>
            <person name="Devos D.P."/>
            <person name="Kaster A.-K."/>
            <person name="Ovreas L."/>
            <person name="Rohde M."/>
            <person name="Galperin M.Y."/>
            <person name="Jogler C."/>
        </authorList>
    </citation>
    <scope>NUCLEOTIDE SEQUENCE [LARGE SCALE GENOMIC DNA]</scope>
    <source>
        <strain evidence="4 5">DSM 8797</strain>
    </source>
</reference>
<dbReference type="RefSeq" id="WP_002646215.1">
    <property type="nucleotide sequence ID" value="NZ_CP036353.1"/>
</dbReference>
<feature type="repeat" description="WD" evidence="3">
    <location>
        <begin position="285"/>
        <end position="319"/>
    </location>
</feature>
<organism evidence="4 5">
    <name type="scientific">Gimesia maris</name>
    <dbReference type="NCBI Taxonomy" id="122"/>
    <lineage>
        <taxon>Bacteria</taxon>
        <taxon>Pseudomonadati</taxon>
        <taxon>Planctomycetota</taxon>
        <taxon>Planctomycetia</taxon>
        <taxon>Planctomycetales</taxon>
        <taxon>Planctomycetaceae</taxon>
        <taxon>Gimesia</taxon>
    </lineage>
</organism>
<dbReference type="PANTHER" id="PTHR19848:SF8">
    <property type="entry name" value="F-BOX AND WD REPEAT DOMAIN CONTAINING 7"/>
    <property type="match status" value="1"/>
</dbReference>
<dbReference type="PROSITE" id="PS50082">
    <property type="entry name" value="WD_REPEATS_2"/>
    <property type="match status" value="2"/>
</dbReference>
<dbReference type="GeneID" id="98647123"/>
<protein>
    <submittedName>
        <fullName evidence="4">WD domain, G-beta repeat</fullName>
    </submittedName>
</protein>
<dbReference type="InterPro" id="IPR001680">
    <property type="entry name" value="WD40_rpt"/>
</dbReference>
<evidence type="ECO:0000256" key="2">
    <source>
        <dbReference type="ARBA" id="ARBA00022737"/>
    </source>
</evidence>
<keyword evidence="5" id="KW-1185">Reference proteome</keyword>
<keyword evidence="2" id="KW-0677">Repeat</keyword>
<dbReference type="InterPro" id="IPR015943">
    <property type="entry name" value="WD40/YVTN_repeat-like_dom_sf"/>
</dbReference>
<name>A0ABX5YM61_9PLAN</name>
<dbReference type="PANTHER" id="PTHR19848">
    <property type="entry name" value="WD40 REPEAT PROTEIN"/>
    <property type="match status" value="1"/>
</dbReference>
<dbReference type="PROSITE" id="PS50294">
    <property type="entry name" value="WD_REPEATS_REGION"/>
    <property type="match status" value="1"/>
</dbReference>
<dbReference type="EMBL" id="CP042910">
    <property type="protein sequence ID" value="QEG16693.1"/>
    <property type="molecule type" value="Genomic_DNA"/>
</dbReference>
<evidence type="ECO:0000313" key="5">
    <source>
        <dbReference type="Proteomes" id="UP000322887"/>
    </source>
</evidence>
<dbReference type="SUPFAM" id="SSF50978">
    <property type="entry name" value="WD40 repeat-like"/>
    <property type="match status" value="1"/>
</dbReference>
<evidence type="ECO:0000256" key="1">
    <source>
        <dbReference type="ARBA" id="ARBA00022574"/>
    </source>
</evidence>
<dbReference type="Gene3D" id="2.130.10.10">
    <property type="entry name" value="YVTN repeat-like/Quinoprotein amine dehydrogenase"/>
    <property type="match status" value="2"/>
</dbReference>